<reference evidence="2 3" key="1">
    <citation type="journal article" date="2014" name="Genome Announc.">
        <title>Draft genome sequence of Sclerotinia borealis, a psychrophilic plant pathogenic fungus.</title>
        <authorList>
            <person name="Mardanov A.V."/>
            <person name="Beletsky A.V."/>
            <person name="Kadnikov V.V."/>
            <person name="Ignatov A.N."/>
            <person name="Ravin N.V."/>
        </authorList>
    </citation>
    <scope>NUCLEOTIDE SEQUENCE [LARGE SCALE GENOMIC DNA]</scope>
    <source>
        <strain evidence="3">F-4157</strain>
    </source>
</reference>
<evidence type="ECO:0000313" key="2">
    <source>
        <dbReference type="EMBL" id="ESZ98057.1"/>
    </source>
</evidence>
<dbReference type="OrthoDB" id="5385910at2759"/>
<dbReference type="AlphaFoldDB" id="W9CMN2"/>
<feature type="region of interest" description="Disordered" evidence="1">
    <location>
        <begin position="269"/>
        <end position="324"/>
    </location>
</feature>
<dbReference type="HOGENOM" id="CLU_058869_0_0_1"/>
<keyword evidence="3" id="KW-1185">Reference proteome</keyword>
<feature type="region of interest" description="Disordered" evidence="1">
    <location>
        <begin position="229"/>
        <end position="252"/>
    </location>
</feature>
<feature type="compositionally biased region" description="Basic and acidic residues" evidence="1">
    <location>
        <begin position="229"/>
        <end position="248"/>
    </location>
</feature>
<dbReference type="EMBL" id="AYSA01000056">
    <property type="protein sequence ID" value="ESZ98057.1"/>
    <property type="molecule type" value="Genomic_DNA"/>
</dbReference>
<dbReference type="Proteomes" id="UP000019487">
    <property type="component" value="Unassembled WGS sequence"/>
</dbReference>
<feature type="region of interest" description="Disordered" evidence="1">
    <location>
        <begin position="87"/>
        <end position="118"/>
    </location>
</feature>
<evidence type="ECO:0000256" key="1">
    <source>
        <dbReference type="SAM" id="MobiDB-lite"/>
    </source>
</evidence>
<sequence>MSGIPRYNNAPLNARSGVADPAPSESTSTSTSTATSSAHRNPTTTSPPRTSYARAQPAGVAAAVPRATELAPPPRYACAPANANAGVTVTETQRPPPTRTIKEDSEVPATPQPGALPMPPTGFAGTGYGGARTAPPAPPRAGLAASIMPLGLENVDGVQKEKVHGMNRNTMGYYPPQMAIPPPSVTRAPFSSTLTMDAGTAARTHSTMHMHPQPVSVGDAYAHARHEEAEKIERGGGYEGGYERRSLEHPPGYVQNAYAAELSSDQRRAMEGEANRSGGLGLGMGMGGGEEEEGIWGSAKRWVGSAGSRLSEGEKEVWRRINGQ</sequence>
<gene>
    <name evidence="2" type="ORF">SBOR_1588</name>
</gene>
<feature type="compositionally biased region" description="Basic and acidic residues" evidence="1">
    <location>
        <begin position="311"/>
        <end position="324"/>
    </location>
</feature>
<dbReference type="STRING" id="1432307.W9CMN2"/>
<name>W9CMN2_SCLBF</name>
<feature type="region of interest" description="Disordered" evidence="1">
    <location>
        <begin position="1"/>
        <end position="67"/>
    </location>
</feature>
<proteinExistence type="predicted"/>
<feature type="compositionally biased region" description="Low complexity" evidence="1">
    <location>
        <begin position="26"/>
        <end position="67"/>
    </location>
</feature>
<protein>
    <submittedName>
        <fullName evidence="2">Uncharacterized protein</fullName>
    </submittedName>
</protein>
<evidence type="ECO:0000313" key="3">
    <source>
        <dbReference type="Proteomes" id="UP000019487"/>
    </source>
</evidence>
<comment type="caution">
    <text evidence="2">The sequence shown here is derived from an EMBL/GenBank/DDBJ whole genome shotgun (WGS) entry which is preliminary data.</text>
</comment>
<feature type="compositionally biased region" description="Gly residues" evidence="1">
    <location>
        <begin position="278"/>
        <end position="288"/>
    </location>
</feature>
<organism evidence="2 3">
    <name type="scientific">Sclerotinia borealis (strain F-4128)</name>
    <dbReference type="NCBI Taxonomy" id="1432307"/>
    <lineage>
        <taxon>Eukaryota</taxon>
        <taxon>Fungi</taxon>
        <taxon>Dikarya</taxon>
        <taxon>Ascomycota</taxon>
        <taxon>Pezizomycotina</taxon>
        <taxon>Leotiomycetes</taxon>
        <taxon>Helotiales</taxon>
        <taxon>Sclerotiniaceae</taxon>
        <taxon>Sclerotinia</taxon>
    </lineage>
</organism>
<accession>W9CMN2</accession>